<reference evidence="11" key="2">
    <citation type="journal article" date="2022" name="Front. Microbiol.">
        <title>Comparative Genomic Analysis Revealed Distinct Molecular Components and Organization of CO2-Concentrating Mechanism in Thermophilic Cyanobacteria.</title>
        <authorList>
            <person name="Tang J."/>
            <person name="Zhou H."/>
            <person name="Yao D."/>
            <person name="Riaz S."/>
            <person name="You D."/>
            <person name="Klepacz-Smolka A."/>
            <person name="Daroch M."/>
        </authorList>
    </citation>
    <scope>NUCLEOTIDE SEQUENCE [LARGE SCALE GENOMIC DNA]</scope>
    <source>
        <strain evidence="11">PCC 6715</strain>
    </source>
</reference>
<feature type="domain" description="Glycosyltransferase 2-like" evidence="9">
    <location>
        <begin position="210"/>
        <end position="376"/>
    </location>
</feature>
<evidence type="ECO:0000313" key="11">
    <source>
        <dbReference type="Proteomes" id="UP000231057"/>
    </source>
</evidence>
<evidence type="ECO:0000256" key="8">
    <source>
        <dbReference type="SAM" id="Phobius"/>
    </source>
</evidence>
<dbReference type="InterPro" id="IPR050321">
    <property type="entry name" value="Glycosyltr_2/OpgH_subfam"/>
</dbReference>
<dbReference type="SUPFAM" id="SSF53448">
    <property type="entry name" value="Nucleotide-diphospho-sugar transferases"/>
    <property type="match status" value="1"/>
</dbReference>
<evidence type="ECO:0000259" key="9">
    <source>
        <dbReference type="Pfam" id="PF00535"/>
    </source>
</evidence>
<dbReference type="Gene3D" id="3.90.550.10">
    <property type="entry name" value="Spore Coat Polysaccharide Biosynthesis Protein SpsA, Chain A"/>
    <property type="match status" value="1"/>
</dbReference>
<evidence type="ECO:0000313" key="10">
    <source>
        <dbReference type="EMBL" id="ATS18612.1"/>
    </source>
</evidence>
<evidence type="ECO:0000256" key="7">
    <source>
        <dbReference type="SAM" id="MobiDB-lite"/>
    </source>
</evidence>
<dbReference type="RefSeq" id="WP_157768340.1">
    <property type="nucleotide sequence ID" value="NZ_CP018092.1"/>
</dbReference>
<dbReference type="AlphaFoldDB" id="A0A2D2Q252"/>
<feature type="transmembrane region" description="Helical" evidence="8">
    <location>
        <begin position="592"/>
        <end position="615"/>
    </location>
</feature>
<keyword evidence="11" id="KW-1185">Reference proteome</keyword>
<feature type="region of interest" description="Disordered" evidence="7">
    <location>
        <begin position="652"/>
        <end position="671"/>
    </location>
</feature>
<keyword evidence="3" id="KW-0808">Transferase</keyword>
<evidence type="ECO:0000256" key="1">
    <source>
        <dbReference type="ARBA" id="ARBA00004141"/>
    </source>
</evidence>
<comment type="subcellular location">
    <subcellularLocation>
        <location evidence="1">Membrane</location>
        <topology evidence="1">Multi-pass membrane protein</topology>
    </subcellularLocation>
</comment>
<feature type="transmembrane region" description="Helical" evidence="8">
    <location>
        <begin position="469"/>
        <end position="487"/>
    </location>
</feature>
<dbReference type="GO" id="GO:0035438">
    <property type="term" value="F:cyclic-di-GMP binding"/>
    <property type="evidence" value="ECO:0007669"/>
    <property type="project" value="InterPro"/>
</dbReference>
<dbReference type="GO" id="GO:0016759">
    <property type="term" value="F:cellulose synthase activity"/>
    <property type="evidence" value="ECO:0007669"/>
    <property type="project" value="InterPro"/>
</dbReference>
<dbReference type="GO" id="GO:0005886">
    <property type="term" value="C:plasma membrane"/>
    <property type="evidence" value="ECO:0007669"/>
    <property type="project" value="TreeGrafter"/>
</dbReference>
<sequence>MEPAVTMARQILGFTFFYIWRTPSKTLGYLPMLTALTQWSATQLRRVPRILGLILLVPALAYLFWQHRAWGDRALKALCDGLLTVRTVPLLGIEHLEKPWLFWPLVLMVGLSGVVLRCCTVRQQWGRLVIVSSLLALMLRYLLWRSLVTLNLRTPTEAAVSLLLLGIEGFIMSGYALQLYLLLKVNDRRPQADAAAMAVKAGRYQPWVDILIPTYNEPLTILRRTIVGCQALDYPYKRIYVLDDTRRPALQDLAAELGCHYLARPDNHHAKAGNLNHALGHTHSELIAVFDADFVPTRNFLTRTVGLFQTADIGLVQTYQSFYNPDPVARNLGLETQLPQEVEIFSRHYQVLRDSIETALCYGSSFVVRRSALEAVGGFVTDSLSEDYYTGIQLAAAHYRVVYLNESLSAGLCADDMGGHIGQRLRWARGTLQGFFIAAGPLRAKNLTLLQRLAHLEGMSQWFHSPLRLLLLVLPLASAFLGIVPLETTLREWVYYFLPYYWLLLSTFAWLNGRSRSALISDVYAVVQCIPLTLTVVQTLIRPFGRGFWVTPKGTRGDRYRFQWSLGWPLLVLFGASLVAAVLNWHHLQARGLILAWVWNLYNLVILALAIYSLIERPRPDPYDWLRVQQTVELHLAWDQSAAVWGTTTHLSEGGGGCSAPSSSPQFGGER</sequence>
<gene>
    <name evidence="10" type="ORF">BRW62_07425</name>
</gene>
<feature type="transmembrane region" description="Helical" evidence="8">
    <location>
        <begin position="565"/>
        <end position="585"/>
    </location>
</feature>
<feature type="transmembrane region" description="Helical" evidence="8">
    <location>
        <begin position="523"/>
        <end position="545"/>
    </location>
</feature>
<dbReference type="EMBL" id="CP018092">
    <property type="protein sequence ID" value="ATS18612.1"/>
    <property type="molecule type" value="Genomic_DNA"/>
</dbReference>
<feature type="transmembrane region" description="Helical" evidence="8">
    <location>
        <begin position="163"/>
        <end position="183"/>
    </location>
</feature>
<accession>A0A2D2Q252</accession>
<keyword evidence="4 8" id="KW-0812">Transmembrane</keyword>
<keyword evidence="6 8" id="KW-0472">Membrane</keyword>
<feature type="transmembrane region" description="Helical" evidence="8">
    <location>
        <begin position="125"/>
        <end position="143"/>
    </location>
</feature>
<evidence type="ECO:0000256" key="2">
    <source>
        <dbReference type="ARBA" id="ARBA00022676"/>
    </source>
</evidence>
<reference evidence="10 11" key="1">
    <citation type="submission" date="2016-11" db="EMBL/GenBank/DDBJ databases">
        <title>Complete genome sequence of thermophilic cyanobacteria strain Synechococcus sp. PCC6715.</title>
        <authorList>
            <person name="Tang J."/>
            <person name="Daroch M."/>
            <person name="Liang Y."/>
            <person name="Jiang D."/>
            <person name="Shah M."/>
        </authorList>
    </citation>
    <scope>NUCLEOTIDE SEQUENCE [LARGE SCALE GENOMIC DNA]</scope>
    <source>
        <strain evidence="10 11">PCC 6715</strain>
    </source>
</reference>
<feature type="transmembrane region" description="Helical" evidence="8">
    <location>
        <begin position="47"/>
        <end position="65"/>
    </location>
</feature>
<keyword evidence="2" id="KW-0328">Glycosyltransferase</keyword>
<feature type="transmembrane region" description="Helical" evidence="8">
    <location>
        <begin position="493"/>
        <end position="511"/>
    </location>
</feature>
<evidence type="ECO:0000256" key="4">
    <source>
        <dbReference type="ARBA" id="ARBA00022692"/>
    </source>
</evidence>
<proteinExistence type="predicted"/>
<evidence type="ECO:0000256" key="5">
    <source>
        <dbReference type="ARBA" id="ARBA00022989"/>
    </source>
</evidence>
<feature type="transmembrane region" description="Helical" evidence="8">
    <location>
        <begin position="100"/>
        <end position="118"/>
    </location>
</feature>
<dbReference type="Pfam" id="PF00535">
    <property type="entry name" value="Glycos_transf_2"/>
    <property type="match status" value="1"/>
</dbReference>
<protein>
    <recommendedName>
        <fullName evidence="9">Glycosyltransferase 2-like domain-containing protein</fullName>
    </recommendedName>
</protein>
<organism evidence="10 11">
    <name type="scientific">Parathermosynechococcus lividus PCC 6715</name>
    <dbReference type="NCBI Taxonomy" id="1917166"/>
    <lineage>
        <taxon>Bacteria</taxon>
        <taxon>Bacillati</taxon>
        <taxon>Cyanobacteriota</taxon>
        <taxon>Cyanophyceae</taxon>
        <taxon>Acaryochloridales</taxon>
        <taxon>Thermosynechococcaceae</taxon>
        <taxon>Parathermosynechococcus</taxon>
    </lineage>
</organism>
<dbReference type="PRINTS" id="PR01439">
    <property type="entry name" value="CELLSNTHASEA"/>
</dbReference>
<dbReference type="CDD" id="cd06421">
    <property type="entry name" value="CESA_CelA_like"/>
    <property type="match status" value="1"/>
</dbReference>
<name>A0A2D2Q252_PARLV</name>
<dbReference type="KEGG" id="slw:BRW62_07425"/>
<evidence type="ECO:0000256" key="3">
    <source>
        <dbReference type="ARBA" id="ARBA00022679"/>
    </source>
</evidence>
<dbReference type="Proteomes" id="UP000231057">
    <property type="component" value="Chromosome"/>
</dbReference>
<dbReference type="PANTHER" id="PTHR43867:SF2">
    <property type="entry name" value="CELLULOSE SYNTHASE CATALYTIC SUBUNIT A [UDP-FORMING]"/>
    <property type="match status" value="1"/>
</dbReference>
<dbReference type="InterPro" id="IPR029044">
    <property type="entry name" value="Nucleotide-diphossugar_trans"/>
</dbReference>
<keyword evidence="5 8" id="KW-1133">Transmembrane helix</keyword>
<dbReference type="InterPro" id="IPR003919">
    <property type="entry name" value="Cell_synth_A"/>
</dbReference>
<dbReference type="OrthoDB" id="9766299at2"/>
<dbReference type="PANTHER" id="PTHR43867">
    <property type="entry name" value="CELLULOSE SYNTHASE CATALYTIC SUBUNIT A [UDP-FORMING]"/>
    <property type="match status" value="1"/>
</dbReference>
<dbReference type="GO" id="GO:0006011">
    <property type="term" value="P:UDP-alpha-D-glucose metabolic process"/>
    <property type="evidence" value="ECO:0007669"/>
    <property type="project" value="InterPro"/>
</dbReference>
<evidence type="ECO:0000256" key="6">
    <source>
        <dbReference type="ARBA" id="ARBA00023136"/>
    </source>
</evidence>
<dbReference type="InterPro" id="IPR001173">
    <property type="entry name" value="Glyco_trans_2-like"/>
</dbReference>